<dbReference type="Pfam" id="PF02759">
    <property type="entry name" value="RUN"/>
    <property type="match status" value="1"/>
</dbReference>
<evidence type="ECO:0000256" key="7">
    <source>
        <dbReference type="ARBA" id="ARBA00022833"/>
    </source>
</evidence>
<sequence>MLQTSLLRSVEHAANRAKQEYSGMTRALAGTASEGRAVSWAYLSEHSRGGLQVITALEYAMSNGLFPTSSLWSPLEAMLVNGAAVDDAVLDDLSHVHAKLSLVVSPMGKARAWLRLTLNSRSLAGAIRALFSPNAFDALLIRSHYQDDALLLDDAMRGALCDILDRLAEAVTFRYTVNDSALDREDDAGASDFLVAPVVVTHKQPVSPRSGSGSGSGSPQSSGSGSGSGSSSHRRRRRRRRRRHRIRSRSNSPSRDALLNTVLGRIEQKQEASALREVRAIMDAQVAAGGSGDNCGSDSGSRASKQCEQGETPGDVFVLVDVAEGSPDQPRMAYASLTDSDDDGEAGSGGRGYTSSYAKLFSQYLAAAPHLQLPDSVFEVDEPPVSTEPAPAAPAPALDSTPDSAPAPAPPSPQDEAQGWLAWAWTGSVGKAASVLGQLPELVGGRKPATPAAVSEVLVGPDDVAVDELLALVGRARPDDGPFTTIVTTRQGAVSVALAREQGLDAQGFACVFCAADIDADSSRVCSYTGGRYCTQCHPGTTSYLVPGHAVRNWDLSPAPVAADSFEFLSSVARIPCIPLAVVNPHLVARVVDIRLVLALQAQLAILGQYARACHEWNQLRQLVWPHEYLMDSPGVFSLQDISAIASGLLRDRLQRMVLAFAQHVLVDCDVCPYRGHICELCAEPSPIHAFQLKEVSACGACGAVFHRECASGRRASNAAVDDDDGSASDATDASASVASGSIGAIAGCPRCARFAARAASRRDSGSSGSSGPH</sequence>
<evidence type="ECO:0000256" key="9">
    <source>
        <dbReference type="SAM" id="MobiDB-lite"/>
    </source>
</evidence>
<dbReference type="SUPFAM" id="SSF140741">
    <property type="entry name" value="RUN domain-like"/>
    <property type="match status" value="1"/>
</dbReference>
<feature type="compositionally biased region" description="Low complexity" evidence="9">
    <location>
        <begin position="207"/>
        <end position="223"/>
    </location>
</feature>
<dbReference type="SMART" id="SM00593">
    <property type="entry name" value="RUN"/>
    <property type="match status" value="1"/>
</dbReference>
<dbReference type="OrthoDB" id="1918044at2759"/>
<dbReference type="InterPro" id="IPR037213">
    <property type="entry name" value="Run_dom_sf"/>
</dbReference>
<reference evidence="11 12" key="1">
    <citation type="submission" date="2010-05" db="EMBL/GenBank/DDBJ databases">
        <title>The Genome Sequence of Thecamonas trahens ATCC 50062.</title>
        <authorList>
            <consortium name="The Broad Institute Genome Sequencing Platform"/>
            <person name="Russ C."/>
            <person name="Cuomo C."/>
            <person name="Shea T."/>
            <person name="Young S.K."/>
            <person name="Zeng Q."/>
            <person name="Koehrsen M."/>
            <person name="Haas B."/>
            <person name="Borodovsky M."/>
            <person name="Guigo R."/>
            <person name="Alvarado L."/>
            <person name="Berlin A."/>
            <person name="Bochicchio J."/>
            <person name="Borenstein D."/>
            <person name="Chapman S."/>
            <person name="Chen Z."/>
            <person name="Freedman E."/>
            <person name="Gellesch M."/>
            <person name="Goldberg J."/>
            <person name="Griggs A."/>
            <person name="Gujja S."/>
            <person name="Heilman E."/>
            <person name="Heiman D."/>
            <person name="Hepburn T."/>
            <person name="Howarth C."/>
            <person name="Jen D."/>
            <person name="Larson L."/>
            <person name="Mehta T."/>
            <person name="Park D."/>
            <person name="Pearson M."/>
            <person name="Roberts A."/>
            <person name="Saif S."/>
            <person name="Shenoy N."/>
            <person name="Sisk P."/>
            <person name="Stolte C."/>
            <person name="Sykes S."/>
            <person name="Thomson T."/>
            <person name="Walk T."/>
            <person name="White J."/>
            <person name="Yandava C."/>
            <person name="Burger G."/>
            <person name="Gray M.W."/>
            <person name="Holland P.W.H."/>
            <person name="King N."/>
            <person name="Lang F.B.F."/>
            <person name="Roger A.J."/>
            <person name="Ruiz-Trillo I."/>
            <person name="Lander E."/>
            <person name="Nusbaum C."/>
        </authorList>
    </citation>
    <scope>NUCLEOTIDE SEQUENCE [LARGE SCALE GENOMIC DNA]</scope>
    <source>
        <strain evidence="11 12">ATCC 50062</strain>
    </source>
</reference>
<dbReference type="STRING" id="461836.A0A0L0DSB3"/>
<feature type="compositionally biased region" description="Low complexity" evidence="9">
    <location>
        <begin position="383"/>
        <end position="404"/>
    </location>
</feature>
<keyword evidence="6" id="KW-0863">Zinc-finger</keyword>
<evidence type="ECO:0000256" key="8">
    <source>
        <dbReference type="ARBA" id="ARBA00023006"/>
    </source>
</evidence>
<evidence type="ECO:0000256" key="1">
    <source>
        <dbReference type="ARBA" id="ARBA00004603"/>
    </source>
</evidence>
<dbReference type="GO" id="GO:0005770">
    <property type="term" value="C:late endosome"/>
    <property type="evidence" value="ECO:0007669"/>
    <property type="project" value="UniProtKB-SubCell"/>
</dbReference>
<feature type="region of interest" description="Disordered" evidence="9">
    <location>
        <begin position="327"/>
        <end position="350"/>
    </location>
</feature>
<dbReference type="PROSITE" id="PS50826">
    <property type="entry name" value="RUN"/>
    <property type="match status" value="1"/>
</dbReference>
<evidence type="ECO:0000256" key="6">
    <source>
        <dbReference type="ARBA" id="ARBA00022771"/>
    </source>
</evidence>
<keyword evidence="2" id="KW-0597">Phosphoprotein</keyword>
<keyword evidence="12" id="KW-1185">Reference proteome</keyword>
<dbReference type="InterPro" id="IPR004012">
    <property type="entry name" value="Run_dom"/>
</dbReference>
<dbReference type="PANTHER" id="PTHR12326:SF12">
    <property type="entry name" value="PLECKSTRIN HOMOLOGY AND RUN DOMAIN CONTAINING M1"/>
    <property type="match status" value="1"/>
</dbReference>
<evidence type="ECO:0000313" key="11">
    <source>
        <dbReference type="EMBL" id="KNC54926.1"/>
    </source>
</evidence>
<evidence type="ECO:0000259" key="10">
    <source>
        <dbReference type="PROSITE" id="PS50826"/>
    </source>
</evidence>
<dbReference type="GeneID" id="25568778"/>
<keyword evidence="8" id="KW-0072">Autophagy</keyword>
<feature type="region of interest" description="Disordered" evidence="9">
    <location>
        <begin position="290"/>
        <end position="312"/>
    </location>
</feature>
<gene>
    <name evidence="11" type="ORF">AMSG_10589</name>
</gene>
<accession>A0A0L0DSB3</accession>
<proteinExistence type="predicted"/>
<dbReference type="RefSeq" id="XP_013753514.1">
    <property type="nucleotide sequence ID" value="XM_013898060.1"/>
</dbReference>
<keyword evidence="4" id="KW-0677">Repeat</keyword>
<dbReference type="Gene3D" id="1.20.58.900">
    <property type="match status" value="1"/>
</dbReference>
<feature type="region of interest" description="Disordered" evidence="9">
    <location>
        <begin position="380"/>
        <end position="416"/>
    </location>
</feature>
<comment type="subcellular location">
    <subcellularLocation>
        <location evidence="1">Late endosome</location>
    </subcellularLocation>
</comment>
<keyword evidence="3" id="KW-0479">Metal-binding</keyword>
<evidence type="ECO:0000256" key="5">
    <source>
        <dbReference type="ARBA" id="ARBA00022753"/>
    </source>
</evidence>
<evidence type="ECO:0000313" key="12">
    <source>
        <dbReference type="Proteomes" id="UP000054408"/>
    </source>
</evidence>
<dbReference type="eggNOG" id="KOG1829">
    <property type="taxonomic scope" value="Eukaryota"/>
</dbReference>
<dbReference type="InterPro" id="IPR051366">
    <property type="entry name" value="DEF8"/>
</dbReference>
<protein>
    <recommendedName>
        <fullName evidence="10">RUN domain-containing protein</fullName>
    </recommendedName>
</protein>
<name>A0A0L0DSB3_THETB</name>
<organism evidence="11 12">
    <name type="scientific">Thecamonas trahens ATCC 50062</name>
    <dbReference type="NCBI Taxonomy" id="461836"/>
    <lineage>
        <taxon>Eukaryota</taxon>
        <taxon>Apusozoa</taxon>
        <taxon>Apusomonadida</taxon>
        <taxon>Apusomonadidae</taxon>
        <taxon>Thecamonas</taxon>
    </lineage>
</organism>
<dbReference type="PANTHER" id="PTHR12326">
    <property type="entry name" value="PLECKSTRIN HOMOLOGY DOMAIN CONTAINING PROTEIN"/>
    <property type="match status" value="1"/>
</dbReference>
<feature type="region of interest" description="Disordered" evidence="9">
    <location>
        <begin position="204"/>
        <end position="259"/>
    </location>
</feature>
<keyword evidence="7" id="KW-0862">Zinc</keyword>
<dbReference type="Pfam" id="PF13901">
    <property type="entry name" value="RH_dom"/>
    <property type="match status" value="1"/>
</dbReference>
<dbReference type="Proteomes" id="UP000054408">
    <property type="component" value="Unassembled WGS sequence"/>
</dbReference>
<evidence type="ECO:0000256" key="2">
    <source>
        <dbReference type="ARBA" id="ARBA00022553"/>
    </source>
</evidence>
<feature type="compositionally biased region" description="Basic residues" evidence="9">
    <location>
        <begin position="232"/>
        <end position="248"/>
    </location>
</feature>
<dbReference type="GO" id="GO:0006914">
    <property type="term" value="P:autophagy"/>
    <property type="evidence" value="ECO:0007669"/>
    <property type="project" value="UniProtKB-KW"/>
</dbReference>
<evidence type="ECO:0000256" key="3">
    <source>
        <dbReference type="ARBA" id="ARBA00022723"/>
    </source>
</evidence>
<dbReference type="CDD" id="cd17671">
    <property type="entry name" value="RUN"/>
    <property type="match status" value="1"/>
</dbReference>
<dbReference type="GO" id="GO:0008270">
    <property type="term" value="F:zinc ion binding"/>
    <property type="evidence" value="ECO:0007669"/>
    <property type="project" value="UniProtKB-KW"/>
</dbReference>
<feature type="domain" description="RUN" evidence="10">
    <location>
        <begin position="44"/>
        <end position="180"/>
    </location>
</feature>
<dbReference type="EMBL" id="GL349492">
    <property type="protein sequence ID" value="KNC54926.1"/>
    <property type="molecule type" value="Genomic_DNA"/>
</dbReference>
<dbReference type="InterPro" id="IPR025258">
    <property type="entry name" value="RH_dom"/>
</dbReference>
<dbReference type="SMART" id="SM01175">
    <property type="entry name" value="DUF4206"/>
    <property type="match status" value="1"/>
</dbReference>
<keyword evidence="5" id="KW-0967">Endosome</keyword>
<evidence type="ECO:0000256" key="4">
    <source>
        <dbReference type="ARBA" id="ARBA00022737"/>
    </source>
</evidence>
<dbReference type="AlphaFoldDB" id="A0A0L0DSB3"/>